<keyword evidence="2" id="KW-1185">Reference proteome</keyword>
<dbReference type="EMBL" id="BPLQ01005037">
    <property type="protein sequence ID" value="GIY12393.1"/>
    <property type="molecule type" value="Genomic_DNA"/>
</dbReference>
<protein>
    <submittedName>
        <fullName evidence="1">Uncharacterized protein</fullName>
    </submittedName>
</protein>
<organism evidence="1 2">
    <name type="scientific">Caerostris darwini</name>
    <dbReference type="NCBI Taxonomy" id="1538125"/>
    <lineage>
        <taxon>Eukaryota</taxon>
        <taxon>Metazoa</taxon>
        <taxon>Ecdysozoa</taxon>
        <taxon>Arthropoda</taxon>
        <taxon>Chelicerata</taxon>
        <taxon>Arachnida</taxon>
        <taxon>Araneae</taxon>
        <taxon>Araneomorphae</taxon>
        <taxon>Entelegynae</taxon>
        <taxon>Araneoidea</taxon>
        <taxon>Araneidae</taxon>
        <taxon>Caerostris</taxon>
    </lineage>
</organism>
<sequence>MIFFCAQETLVVYILQSTVNIKGVHDEKPEKGGRLGPNEFQLEKGSCFAIEAVFNEGKDISRNPTRHSHYHCGRLINKRAIIDKFSVVENKSFPNHLKPLEEHETIINRRKML</sequence>
<dbReference type="AlphaFoldDB" id="A0AAV4QXG3"/>
<proteinExistence type="predicted"/>
<evidence type="ECO:0000313" key="1">
    <source>
        <dbReference type="EMBL" id="GIY12393.1"/>
    </source>
</evidence>
<gene>
    <name evidence="1" type="ORF">CDAR_224591</name>
</gene>
<evidence type="ECO:0000313" key="2">
    <source>
        <dbReference type="Proteomes" id="UP001054837"/>
    </source>
</evidence>
<accession>A0AAV4QXG3</accession>
<dbReference type="Proteomes" id="UP001054837">
    <property type="component" value="Unassembled WGS sequence"/>
</dbReference>
<reference evidence="1 2" key="1">
    <citation type="submission" date="2021-06" db="EMBL/GenBank/DDBJ databases">
        <title>Caerostris darwini draft genome.</title>
        <authorList>
            <person name="Kono N."/>
            <person name="Arakawa K."/>
        </authorList>
    </citation>
    <scope>NUCLEOTIDE SEQUENCE [LARGE SCALE GENOMIC DNA]</scope>
</reference>
<comment type="caution">
    <text evidence="1">The sequence shown here is derived from an EMBL/GenBank/DDBJ whole genome shotgun (WGS) entry which is preliminary data.</text>
</comment>
<name>A0AAV4QXG3_9ARAC</name>